<dbReference type="EMBL" id="CAJNJA010052420">
    <property type="protein sequence ID" value="CAE7846685.1"/>
    <property type="molecule type" value="Genomic_DNA"/>
</dbReference>
<proteinExistence type="inferred from homology"/>
<reference evidence="6" key="1">
    <citation type="submission" date="2021-02" db="EMBL/GenBank/DDBJ databases">
        <authorList>
            <person name="Dougan E. K."/>
            <person name="Rhodes N."/>
            <person name="Thang M."/>
            <person name="Chan C."/>
        </authorList>
    </citation>
    <scope>NUCLEOTIDE SEQUENCE</scope>
</reference>
<keyword evidence="4" id="KW-0812">Transmembrane</keyword>
<dbReference type="OrthoDB" id="27934at2759"/>
<feature type="region of interest" description="Disordered" evidence="3">
    <location>
        <begin position="16"/>
        <end position="60"/>
    </location>
</feature>
<keyword evidence="4" id="KW-1133">Transmembrane helix</keyword>
<evidence type="ECO:0000313" key="7">
    <source>
        <dbReference type="Proteomes" id="UP000601435"/>
    </source>
</evidence>
<dbReference type="PANTHER" id="PTHR11102:SF147">
    <property type="entry name" value="SEL1L ADAPTOR SUBUNIT OF ERAD E3 UBIQUITIN LIGASE"/>
    <property type="match status" value="1"/>
</dbReference>
<feature type="transmembrane region" description="Helical" evidence="4">
    <location>
        <begin position="875"/>
        <end position="895"/>
    </location>
</feature>
<evidence type="ECO:0000313" key="6">
    <source>
        <dbReference type="EMBL" id="CAE7846685.1"/>
    </source>
</evidence>
<dbReference type="Pfam" id="PF08238">
    <property type="entry name" value="Sel1"/>
    <property type="match status" value="9"/>
</dbReference>
<accession>A0A813A365</accession>
<feature type="compositionally biased region" description="Basic and acidic residues" evidence="3">
    <location>
        <begin position="26"/>
        <end position="60"/>
    </location>
</feature>
<dbReference type="Gene3D" id="3.10.50.40">
    <property type="match status" value="1"/>
</dbReference>
<evidence type="ECO:0000256" key="1">
    <source>
        <dbReference type="ARBA" id="ARBA00038101"/>
    </source>
</evidence>
<dbReference type="InterPro" id="IPR046357">
    <property type="entry name" value="PPIase_dom_sf"/>
</dbReference>
<dbReference type="Proteomes" id="UP000601435">
    <property type="component" value="Unassembled WGS sequence"/>
</dbReference>
<feature type="domain" description="PpiC" evidence="5">
    <location>
        <begin position="64"/>
        <end position="180"/>
    </location>
</feature>
<evidence type="ECO:0000259" key="5">
    <source>
        <dbReference type="PROSITE" id="PS50198"/>
    </source>
</evidence>
<comment type="similarity">
    <text evidence="1">Belongs to the sel-1 family.</text>
</comment>
<dbReference type="PROSITE" id="PS50198">
    <property type="entry name" value="PPIC_PPIASE_2"/>
    <property type="match status" value="1"/>
</dbReference>
<dbReference type="InterPro" id="IPR011990">
    <property type="entry name" value="TPR-like_helical_dom_sf"/>
</dbReference>
<keyword evidence="2" id="KW-0413">Isomerase</keyword>
<evidence type="ECO:0000256" key="4">
    <source>
        <dbReference type="SAM" id="Phobius"/>
    </source>
</evidence>
<dbReference type="GO" id="GO:0003755">
    <property type="term" value="F:peptidyl-prolyl cis-trans isomerase activity"/>
    <property type="evidence" value="ECO:0007669"/>
    <property type="project" value="UniProtKB-KW"/>
</dbReference>
<keyword evidence="4" id="KW-0472">Membrane</keyword>
<dbReference type="InterPro" id="IPR006597">
    <property type="entry name" value="Sel1-like"/>
</dbReference>
<dbReference type="PANTHER" id="PTHR11102">
    <property type="entry name" value="SEL-1-LIKE PROTEIN"/>
    <property type="match status" value="1"/>
</dbReference>
<name>A0A813A365_9DINO</name>
<sequence length="950" mass="104526">MVDQLELPPGLVYYQHESGQTQFERPSSRSSKDPLEKIIEKEKRQKAEEEKKEANKLPERAVQKGEARIWHILKKHRDFFGKPAKSWRQSQITWSKKEAKESLKALKFKLENVAYGGGAQALQKKFENYAKAESDDDISAKVGGDLGPITKKKKLFGGYEIAKASFELKIGTISDILETSEDMCEFVWQSLDRAALSGATLMLLRVLLISLALLATVYFLKAVLLQLTSDDAIDEADSALSGQNNSWTDVERALQAFRSGDDSKALAILTGCLTNEDSAEADQLETAACKNSLGELHWVGAGVDRNLTRAKELFEEAAAVGEPDAQYNLAILYASTESSDDLRRNEALAVLHLYAASTAGHPGALMAMGYRHLHGYGVPQACTTAALNYIDVAKGIASIYSSGMPQAVELVRLNLPQKDRKVMSSSELNLFVQIATSGDSAVAAAIGKRYLLGIEGFKQDYQKAKQYLKMAANRQHSGALALLGYMYCLGLGTPQNLETAYAYFVTAASSNDPLGHNGLGYIYFRGTNAQARNLRLAFKHFNESAFGGSSDGMFNLASMYLTGSGTEQSFQKAVLYYTQALDRGHTPAAYSLAVMHLNGIGTVRDCDIAVNLLKKVCERGEWVSSKLVSAYDFSEKQPDKAALMFLKLAEAGHEVSQMNAAHLFDHGHASLLTPDPPAQRTARHDDFFWEDSPRLPGQNVAQRFYELSAEQGSASSELRLGDYAYYGWGMTARFTEAPLPSEEAKPAELDQPGDGGWEDFPLPSIYTNDKVELHPQPVDYEAALARYRKTADMTVTGEWMQSFVARASFNLGFMHQFGIGIVQDLNMAKQHYFRCREVDPSGLHAPVTMALAALAGHVLYLRLPSQEEMIKRLSADVRLHVLFLHIVAVIILAWLHCILSSRRRTAPPRPHRQDQASPPAATQPALGERQGSLAQTAGESRRAAGNVVLD</sequence>
<dbReference type="SUPFAM" id="SSF81901">
    <property type="entry name" value="HCP-like"/>
    <property type="match status" value="4"/>
</dbReference>
<comment type="caution">
    <text evidence="6">The sequence shown here is derived from an EMBL/GenBank/DDBJ whole genome shotgun (WGS) entry which is preliminary data.</text>
</comment>
<evidence type="ECO:0000256" key="3">
    <source>
        <dbReference type="SAM" id="MobiDB-lite"/>
    </source>
</evidence>
<dbReference type="Gene3D" id="1.25.40.10">
    <property type="entry name" value="Tetratricopeptide repeat domain"/>
    <property type="match status" value="3"/>
</dbReference>
<dbReference type="InterPro" id="IPR000297">
    <property type="entry name" value="PPIase_PpiC"/>
</dbReference>
<dbReference type="AlphaFoldDB" id="A0A813A365"/>
<organism evidence="6 7">
    <name type="scientific">Symbiodinium necroappetens</name>
    <dbReference type="NCBI Taxonomy" id="1628268"/>
    <lineage>
        <taxon>Eukaryota</taxon>
        <taxon>Sar</taxon>
        <taxon>Alveolata</taxon>
        <taxon>Dinophyceae</taxon>
        <taxon>Suessiales</taxon>
        <taxon>Symbiodiniaceae</taxon>
        <taxon>Symbiodinium</taxon>
    </lineage>
</organism>
<keyword evidence="7" id="KW-1185">Reference proteome</keyword>
<dbReference type="SUPFAM" id="SSF54534">
    <property type="entry name" value="FKBP-like"/>
    <property type="match status" value="1"/>
</dbReference>
<evidence type="ECO:0000256" key="2">
    <source>
        <dbReference type="PROSITE-ProRule" id="PRU00278"/>
    </source>
</evidence>
<gene>
    <name evidence="6" type="primary">Sel1l</name>
    <name evidence="6" type="ORF">SNEC2469_LOCUS26076</name>
</gene>
<feature type="region of interest" description="Disordered" evidence="3">
    <location>
        <begin position="905"/>
        <end position="950"/>
    </location>
</feature>
<protein>
    <submittedName>
        <fullName evidence="6">Sel1l protein</fullName>
    </submittedName>
</protein>
<dbReference type="SMART" id="SM00671">
    <property type="entry name" value="SEL1"/>
    <property type="match status" value="9"/>
</dbReference>
<dbReference type="Pfam" id="PF00639">
    <property type="entry name" value="Rotamase"/>
    <property type="match status" value="1"/>
</dbReference>
<dbReference type="InterPro" id="IPR050767">
    <property type="entry name" value="Sel1_AlgK"/>
</dbReference>
<keyword evidence="2" id="KW-0697">Rotamase</keyword>